<accession>A0A1D1YZD7</accession>
<dbReference type="AlphaFoldDB" id="A0A1D1YZD7"/>
<gene>
    <name evidence="4" type="primary">Rbpms2</name>
    <name evidence="4" type="ORF">g.53781</name>
</gene>
<evidence type="ECO:0000256" key="1">
    <source>
        <dbReference type="ARBA" id="ARBA00022884"/>
    </source>
</evidence>
<organism evidence="4">
    <name type="scientific">Anthurium amnicola</name>
    <dbReference type="NCBI Taxonomy" id="1678845"/>
    <lineage>
        <taxon>Eukaryota</taxon>
        <taxon>Viridiplantae</taxon>
        <taxon>Streptophyta</taxon>
        <taxon>Embryophyta</taxon>
        <taxon>Tracheophyta</taxon>
        <taxon>Spermatophyta</taxon>
        <taxon>Magnoliopsida</taxon>
        <taxon>Liliopsida</taxon>
        <taxon>Araceae</taxon>
        <taxon>Pothoideae</taxon>
        <taxon>Potheae</taxon>
        <taxon>Anthurium</taxon>
    </lineage>
</organism>
<dbReference type="Pfam" id="PF00076">
    <property type="entry name" value="RRM_1"/>
    <property type="match status" value="1"/>
</dbReference>
<keyword evidence="1 2" id="KW-0694">RNA-binding</keyword>
<dbReference type="SUPFAM" id="SSF54928">
    <property type="entry name" value="RNA-binding domain, RBD"/>
    <property type="match status" value="1"/>
</dbReference>
<dbReference type="InterPro" id="IPR012677">
    <property type="entry name" value="Nucleotide-bd_a/b_plait_sf"/>
</dbReference>
<name>A0A1D1YZD7_9ARAE</name>
<sequence length="224" mass="24717">MADPYWRYAADRGAQTAFPGYLSSENSALASRSLFGNSDPHGAASDYLHKDILPSRSGIYDLGDITATTNHATPILGGLTPGASVRRFTPLEDPDLVRRDAASGVKPGITEREYSNSLRKSEAPLEAESSMLFVDGLPNDCSRREAAHLFRPFIGFKEIKVIHKEPRRSGDKARVLCFVEFNDAKCARTALEALQGYKFDDKTPDALALRIQSVKFPFRPPVRD</sequence>
<evidence type="ECO:0000313" key="4">
    <source>
        <dbReference type="EMBL" id="JAT60005.1"/>
    </source>
</evidence>
<feature type="domain" description="RRM" evidence="3">
    <location>
        <begin position="130"/>
        <end position="216"/>
    </location>
</feature>
<proteinExistence type="predicted"/>
<dbReference type="InterPro" id="IPR000504">
    <property type="entry name" value="RRM_dom"/>
</dbReference>
<evidence type="ECO:0000259" key="3">
    <source>
        <dbReference type="PROSITE" id="PS50102"/>
    </source>
</evidence>
<dbReference type="GO" id="GO:0003723">
    <property type="term" value="F:RNA binding"/>
    <property type="evidence" value="ECO:0007669"/>
    <property type="project" value="UniProtKB-UniRule"/>
</dbReference>
<dbReference type="Gene3D" id="3.30.70.330">
    <property type="match status" value="1"/>
</dbReference>
<dbReference type="PANTHER" id="PTHR10501">
    <property type="entry name" value="U1 SMALL NUCLEAR RIBONUCLEOPROTEIN A/U2 SMALL NUCLEAR RIBONUCLEOPROTEIN B"/>
    <property type="match status" value="1"/>
</dbReference>
<protein>
    <submittedName>
        <fullName evidence="4">RNA-binding protein with multiple splicing 2</fullName>
    </submittedName>
</protein>
<dbReference type="PROSITE" id="PS50102">
    <property type="entry name" value="RRM"/>
    <property type="match status" value="1"/>
</dbReference>
<dbReference type="CDD" id="cd21618">
    <property type="entry name" value="RRM_AtNSRA_like"/>
    <property type="match status" value="1"/>
</dbReference>
<dbReference type="InterPro" id="IPR035979">
    <property type="entry name" value="RBD_domain_sf"/>
</dbReference>
<dbReference type="EMBL" id="GDJX01007931">
    <property type="protein sequence ID" value="JAT60005.1"/>
    <property type="molecule type" value="Transcribed_RNA"/>
</dbReference>
<reference evidence="4" key="1">
    <citation type="submission" date="2015-07" db="EMBL/GenBank/DDBJ databases">
        <title>Transcriptome Assembly of Anthurium amnicola.</title>
        <authorList>
            <person name="Suzuki J."/>
        </authorList>
    </citation>
    <scope>NUCLEOTIDE SEQUENCE</scope>
</reference>
<evidence type="ECO:0000256" key="2">
    <source>
        <dbReference type="PROSITE-ProRule" id="PRU00176"/>
    </source>
</evidence>
<dbReference type="SMART" id="SM00360">
    <property type="entry name" value="RRM"/>
    <property type="match status" value="1"/>
</dbReference>